<evidence type="ECO:0000313" key="17">
    <source>
        <dbReference type="Proteomes" id="UP000190080"/>
    </source>
</evidence>
<dbReference type="GO" id="GO:0005886">
    <property type="term" value="C:plasma membrane"/>
    <property type="evidence" value="ECO:0007669"/>
    <property type="project" value="TreeGrafter"/>
</dbReference>
<dbReference type="FunFam" id="3.40.50.300:FF:000483">
    <property type="entry name" value="Sensor histidine kinase KdpD"/>
    <property type="match status" value="1"/>
</dbReference>
<dbReference type="OrthoDB" id="9806130at2"/>
<dbReference type="Proteomes" id="UP000190080">
    <property type="component" value="Unassembled WGS sequence"/>
</dbReference>
<protein>
    <recommendedName>
        <fullName evidence="3">histidine kinase</fullName>
        <ecNumber evidence="3">2.7.13.3</ecNumber>
    </recommendedName>
</protein>
<dbReference type="InterPro" id="IPR005467">
    <property type="entry name" value="His_kinase_dom"/>
</dbReference>
<dbReference type="SUPFAM" id="SSF55781">
    <property type="entry name" value="GAF domain-like"/>
    <property type="match status" value="1"/>
</dbReference>
<dbReference type="Pfam" id="PF02518">
    <property type="entry name" value="HATPase_c"/>
    <property type="match status" value="1"/>
</dbReference>
<evidence type="ECO:0000256" key="10">
    <source>
        <dbReference type="ARBA" id="ARBA00022989"/>
    </source>
</evidence>
<dbReference type="Pfam" id="PF00582">
    <property type="entry name" value="Usp"/>
    <property type="match status" value="1"/>
</dbReference>
<dbReference type="Gene3D" id="3.40.50.620">
    <property type="entry name" value="HUPs"/>
    <property type="match status" value="1"/>
</dbReference>
<dbReference type="InterPro" id="IPR006016">
    <property type="entry name" value="UspA"/>
</dbReference>
<dbReference type="InterPro" id="IPR003594">
    <property type="entry name" value="HATPase_dom"/>
</dbReference>
<dbReference type="InterPro" id="IPR014729">
    <property type="entry name" value="Rossmann-like_a/b/a_fold"/>
</dbReference>
<feature type="transmembrane region" description="Helical" evidence="14">
    <location>
        <begin position="493"/>
        <end position="511"/>
    </location>
</feature>
<dbReference type="InterPro" id="IPR027417">
    <property type="entry name" value="P-loop_NTPase"/>
</dbReference>
<dbReference type="Gene3D" id="1.20.120.620">
    <property type="entry name" value="Backbone structure of the membrane domain of e. Coli histidine kinase receptor kdpd"/>
    <property type="match status" value="1"/>
</dbReference>
<feature type="transmembrane region" description="Helical" evidence="14">
    <location>
        <begin position="416"/>
        <end position="435"/>
    </location>
</feature>
<evidence type="ECO:0000256" key="9">
    <source>
        <dbReference type="ARBA" id="ARBA00022840"/>
    </source>
</evidence>
<dbReference type="InterPro" id="IPR036097">
    <property type="entry name" value="HisK_dim/P_sf"/>
</dbReference>
<dbReference type="SMART" id="SM00387">
    <property type="entry name" value="HATPase_c"/>
    <property type="match status" value="1"/>
</dbReference>
<evidence type="ECO:0000256" key="6">
    <source>
        <dbReference type="ARBA" id="ARBA00022692"/>
    </source>
</evidence>
<dbReference type="Pfam" id="PF02702">
    <property type="entry name" value="KdpD"/>
    <property type="match status" value="1"/>
</dbReference>
<evidence type="ECO:0000256" key="13">
    <source>
        <dbReference type="ARBA" id="ARBA00057300"/>
    </source>
</evidence>
<evidence type="ECO:0000256" key="14">
    <source>
        <dbReference type="SAM" id="Phobius"/>
    </source>
</evidence>
<dbReference type="Gene3D" id="1.10.287.130">
    <property type="match status" value="1"/>
</dbReference>
<dbReference type="SUPFAM" id="SSF47384">
    <property type="entry name" value="Homodimeric domain of signal transducing histidine kinase"/>
    <property type="match status" value="1"/>
</dbReference>
<dbReference type="PANTHER" id="PTHR45569">
    <property type="entry name" value="SENSOR PROTEIN KDPD"/>
    <property type="match status" value="1"/>
</dbReference>
<evidence type="ECO:0000256" key="7">
    <source>
        <dbReference type="ARBA" id="ARBA00022741"/>
    </source>
</evidence>
<dbReference type="PRINTS" id="PR00344">
    <property type="entry name" value="BCTRLSENSOR"/>
</dbReference>
<dbReference type="InterPro" id="IPR029016">
    <property type="entry name" value="GAF-like_dom_sf"/>
</dbReference>
<gene>
    <name evidence="16" type="primary">kdpD</name>
    <name evidence="16" type="ORF">CLORY_20290</name>
</gene>
<evidence type="ECO:0000256" key="8">
    <source>
        <dbReference type="ARBA" id="ARBA00022777"/>
    </source>
</evidence>
<comment type="caution">
    <text evidence="16">The sequence shown here is derived from an EMBL/GenBank/DDBJ whole genome shotgun (WGS) entry which is preliminary data.</text>
</comment>
<dbReference type="Pfam" id="PF13493">
    <property type="entry name" value="DUF4118"/>
    <property type="match status" value="1"/>
</dbReference>
<dbReference type="AlphaFoldDB" id="A0A1V4IR36"/>
<dbReference type="InterPro" id="IPR052023">
    <property type="entry name" value="Histidine_kinase_KdpD"/>
</dbReference>
<evidence type="ECO:0000256" key="4">
    <source>
        <dbReference type="ARBA" id="ARBA00022553"/>
    </source>
</evidence>
<keyword evidence="17" id="KW-1185">Reference proteome</keyword>
<dbReference type="PROSITE" id="PS50109">
    <property type="entry name" value="HIS_KIN"/>
    <property type="match status" value="1"/>
</dbReference>
<dbReference type="GO" id="GO:0000155">
    <property type="term" value="F:phosphorelay sensor kinase activity"/>
    <property type="evidence" value="ECO:0007669"/>
    <property type="project" value="InterPro"/>
</dbReference>
<dbReference type="InterPro" id="IPR038318">
    <property type="entry name" value="KdpD_sf"/>
</dbReference>
<keyword evidence="5 16" id="KW-0808">Transferase</keyword>
<dbReference type="EC" id="2.7.13.3" evidence="3"/>
<dbReference type="CDD" id="cd00082">
    <property type="entry name" value="HisKA"/>
    <property type="match status" value="1"/>
</dbReference>
<comment type="subcellular location">
    <subcellularLocation>
        <location evidence="2">Membrane</location>
        <topology evidence="2">Multi-pass membrane protein</topology>
    </subcellularLocation>
</comment>
<proteinExistence type="predicted"/>
<organism evidence="16 17">
    <name type="scientific">Clostridium oryzae</name>
    <dbReference type="NCBI Taxonomy" id="1450648"/>
    <lineage>
        <taxon>Bacteria</taxon>
        <taxon>Bacillati</taxon>
        <taxon>Bacillota</taxon>
        <taxon>Clostridia</taxon>
        <taxon>Eubacteriales</taxon>
        <taxon>Clostridiaceae</taxon>
        <taxon>Clostridium</taxon>
    </lineage>
</organism>
<dbReference type="Pfam" id="PF00512">
    <property type="entry name" value="HisKA"/>
    <property type="match status" value="1"/>
</dbReference>
<dbReference type="CDD" id="cd01987">
    <property type="entry name" value="USP_KdpD-like"/>
    <property type="match status" value="1"/>
</dbReference>
<keyword evidence="9" id="KW-0067">ATP-binding</keyword>
<feature type="transmembrane region" description="Helical" evidence="14">
    <location>
        <begin position="442"/>
        <end position="457"/>
    </location>
</feature>
<dbReference type="GO" id="GO:0005524">
    <property type="term" value="F:ATP binding"/>
    <property type="evidence" value="ECO:0007669"/>
    <property type="project" value="UniProtKB-KW"/>
</dbReference>
<evidence type="ECO:0000256" key="1">
    <source>
        <dbReference type="ARBA" id="ARBA00000085"/>
    </source>
</evidence>
<reference evidence="16 17" key="1">
    <citation type="submission" date="2017-03" db="EMBL/GenBank/DDBJ databases">
        <title>Genome sequence of Clostridium oryzae DSM 28571.</title>
        <authorList>
            <person name="Poehlein A."/>
            <person name="Daniel R."/>
        </authorList>
    </citation>
    <scope>NUCLEOTIDE SEQUENCE [LARGE SCALE GENOMIC DNA]</scope>
    <source>
        <strain evidence="16 17">DSM 28571</strain>
    </source>
</reference>
<comment type="catalytic activity">
    <reaction evidence="1">
        <text>ATP + protein L-histidine = ADP + protein N-phospho-L-histidine.</text>
        <dbReference type="EC" id="2.7.13.3"/>
    </reaction>
</comment>
<dbReference type="Gene3D" id="3.30.565.10">
    <property type="entry name" value="Histidine kinase-like ATPase, C-terminal domain"/>
    <property type="match status" value="1"/>
</dbReference>
<dbReference type="Gene3D" id="3.40.50.300">
    <property type="entry name" value="P-loop containing nucleotide triphosphate hydrolases"/>
    <property type="match status" value="1"/>
</dbReference>
<evidence type="ECO:0000256" key="12">
    <source>
        <dbReference type="ARBA" id="ARBA00023136"/>
    </source>
</evidence>
<dbReference type="Gene3D" id="3.30.450.40">
    <property type="match status" value="1"/>
</dbReference>
<dbReference type="PANTHER" id="PTHR45569:SF1">
    <property type="entry name" value="SENSOR PROTEIN KDPD"/>
    <property type="match status" value="1"/>
</dbReference>
<keyword evidence="4" id="KW-0597">Phosphoprotein</keyword>
<evidence type="ECO:0000256" key="11">
    <source>
        <dbReference type="ARBA" id="ARBA00023012"/>
    </source>
</evidence>
<name>A0A1V4IR36_9CLOT</name>
<dbReference type="InterPro" id="IPR004358">
    <property type="entry name" value="Sig_transdc_His_kin-like_C"/>
</dbReference>
<feature type="domain" description="Histidine kinase" evidence="15">
    <location>
        <begin position="693"/>
        <end position="910"/>
    </location>
</feature>
<keyword evidence="8" id="KW-0418">Kinase</keyword>
<dbReference type="GO" id="GO:0005737">
    <property type="term" value="C:cytoplasm"/>
    <property type="evidence" value="ECO:0007669"/>
    <property type="project" value="UniProtKB-ARBA"/>
</dbReference>
<dbReference type="STRING" id="1450648.CLORY_20290"/>
<keyword evidence="11" id="KW-0902">Two-component regulatory system</keyword>
<evidence type="ECO:0000259" key="15">
    <source>
        <dbReference type="PROSITE" id="PS50109"/>
    </source>
</evidence>
<evidence type="ECO:0000256" key="5">
    <source>
        <dbReference type="ARBA" id="ARBA00022679"/>
    </source>
</evidence>
<feature type="transmembrane region" description="Helical" evidence="14">
    <location>
        <begin position="463"/>
        <end position="481"/>
    </location>
</feature>
<dbReference type="InterPro" id="IPR036890">
    <property type="entry name" value="HATPase_C_sf"/>
</dbReference>
<dbReference type="InterPro" id="IPR003661">
    <property type="entry name" value="HisK_dim/P_dom"/>
</dbReference>
<dbReference type="InterPro" id="IPR025201">
    <property type="entry name" value="KdpD_TM"/>
</dbReference>
<evidence type="ECO:0000256" key="3">
    <source>
        <dbReference type="ARBA" id="ARBA00012438"/>
    </source>
</evidence>
<accession>A0A1V4IR36</accession>
<dbReference type="InterPro" id="IPR003852">
    <property type="entry name" value="Sig_transdc_His_kinase_KdpD_N"/>
</dbReference>
<evidence type="ECO:0000313" key="16">
    <source>
        <dbReference type="EMBL" id="OPJ61937.1"/>
    </source>
</evidence>
<dbReference type="SMART" id="SM00388">
    <property type="entry name" value="HisKA"/>
    <property type="match status" value="1"/>
</dbReference>
<dbReference type="FunFam" id="3.30.565.10:FF:000042">
    <property type="entry name" value="Two-component sensor histidine kinase KdpD"/>
    <property type="match status" value="1"/>
</dbReference>
<comment type="function">
    <text evidence="13">Member of the two-component regulatory system KdpD/KdpE involved in the regulation of the kdp operon. KdpD may function as a membrane-associated protein kinase that phosphorylates KdpE in response to environmental signals.</text>
</comment>
<evidence type="ECO:0000256" key="2">
    <source>
        <dbReference type="ARBA" id="ARBA00004141"/>
    </source>
</evidence>
<dbReference type="SUPFAM" id="SSF52402">
    <property type="entry name" value="Adenine nucleotide alpha hydrolases-like"/>
    <property type="match status" value="1"/>
</dbReference>
<keyword evidence="12 14" id="KW-0472">Membrane</keyword>
<dbReference type="GO" id="GO:0042802">
    <property type="term" value="F:identical protein binding"/>
    <property type="evidence" value="ECO:0007669"/>
    <property type="project" value="UniProtKB-ARBA"/>
</dbReference>
<sequence length="916" mass="104257">MNLINQGVIEIEINSRPDPNYLLYQINKEDSKSRSGKLKIFFGYAAGVGKSYEMLMEAHDMKKLGKDVVIGYIEPHARPETMALVRGLENIGPKIIEYRGICLREFDLDKALKRKPEIILVDEFAHTNAKSKRHRKRWQDVEELLQAGIDVYTTLNVQHIESLNDIVESITHISVRETVPDKIFDEADKVELIDIEPDELLKRFSDGKIYSKEQTKRAFNNFFTKKNLFALREIALRRTADRVNYEVESARRAKGQITVVPTSDPILACISTSPSSSRVIRTAARMAEAHHSKLIVLYVETTESENLSKDDKERLNANFTLAEQLGGENVTIYGDDVVEQIIQYAKFRNVTKIIIGKNHNNAMNFFRFYARDIVDKLMDSNSYIDVYVIPNSAYNKKLRKHSKIRKGIFKISMKDVLIASVIMFIATLIALFLDYYLKFREANVIMVFILSIMIIYIKTTGYMLGFIYSIISVLLFNYFFTAPRYSLRIYDKSYLATFPIMLIVAFIMGTLTSKLQREANNSLARESRTQILYRVSRKLLSANSTSDVVSIGIKYISRLLEKTVVCYLLNEDKLSTPFVYYKDKDKKDSTLFSRDEEAVAYWTLLNGKEAGAGTNTFYAAKGYYMPLKRQGKILGVIGISCVDGILLPEQKFIFETVASQISIALDREVLSEIEKNSKMEIESERLRSNLLRSISHDLRSPLAGIKGAVTTIIENGCLITQETRNQLLQGIYDDTEWLIRLVENLLSMTRFEEGKVKVNKNVELVEEVVYEAVQRTTKRFKDHKIKVTVPENVIMAPMDGSLIEQVIINLIDNSLKFSPQNSLIEVKAYEKDENIFFEVIDEGIGISDEILPHIFDSFFTNGSKISDSRRGVGLGLAICKSIVEAHGGSIEAYNKKHGGAIFKFNIPKGKEENGDG</sequence>
<keyword evidence="10 14" id="KW-1133">Transmembrane helix</keyword>
<keyword evidence="6 14" id="KW-0812">Transmembrane</keyword>
<dbReference type="SUPFAM" id="SSF55874">
    <property type="entry name" value="ATPase domain of HSP90 chaperone/DNA topoisomerase II/histidine kinase"/>
    <property type="match status" value="1"/>
</dbReference>
<keyword evidence="7" id="KW-0547">Nucleotide-binding</keyword>
<dbReference type="EMBL" id="MZGV01000018">
    <property type="protein sequence ID" value="OPJ61937.1"/>
    <property type="molecule type" value="Genomic_DNA"/>
</dbReference>
<dbReference type="CDD" id="cd00075">
    <property type="entry name" value="HATPase"/>
    <property type="match status" value="1"/>
</dbReference>